<organism evidence="1">
    <name type="scientific">marine sediment metagenome</name>
    <dbReference type="NCBI Taxonomy" id="412755"/>
    <lineage>
        <taxon>unclassified sequences</taxon>
        <taxon>metagenomes</taxon>
        <taxon>ecological metagenomes</taxon>
    </lineage>
</organism>
<protein>
    <submittedName>
        <fullName evidence="1">Uncharacterized protein</fullName>
    </submittedName>
</protein>
<accession>A0A0F9IYJ4</accession>
<dbReference type="AlphaFoldDB" id="A0A0F9IYJ4"/>
<dbReference type="EMBL" id="LAZR01017841">
    <property type="protein sequence ID" value="KKL98735.1"/>
    <property type="molecule type" value="Genomic_DNA"/>
</dbReference>
<reference evidence="1" key="1">
    <citation type="journal article" date="2015" name="Nature">
        <title>Complex archaea that bridge the gap between prokaryotes and eukaryotes.</title>
        <authorList>
            <person name="Spang A."/>
            <person name="Saw J.H."/>
            <person name="Jorgensen S.L."/>
            <person name="Zaremba-Niedzwiedzka K."/>
            <person name="Martijn J."/>
            <person name="Lind A.E."/>
            <person name="van Eijk R."/>
            <person name="Schleper C."/>
            <person name="Guy L."/>
            <person name="Ettema T.J."/>
        </authorList>
    </citation>
    <scope>NUCLEOTIDE SEQUENCE</scope>
</reference>
<name>A0A0F9IYJ4_9ZZZZ</name>
<sequence length="147" mass="16694">MATSEQTLQKIKDIPYPRPLYAIAIEIKADWKNPSIHAVPYLDVLAVLPSIDSQYGLDSGSTIVVYFLSNALTWRGETARRIKKELNKMLKEVGEIDRVSTPAYWIPKDYGFGARMECSSCGIIWTEPMRETPPLHYNLCSTKKEVN</sequence>
<evidence type="ECO:0000313" key="1">
    <source>
        <dbReference type="EMBL" id="KKL98735.1"/>
    </source>
</evidence>
<gene>
    <name evidence="1" type="ORF">LCGC14_1821490</name>
</gene>
<proteinExistence type="predicted"/>
<comment type="caution">
    <text evidence="1">The sequence shown here is derived from an EMBL/GenBank/DDBJ whole genome shotgun (WGS) entry which is preliminary data.</text>
</comment>